<keyword evidence="7" id="KW-1185">Reference proteome</keyword>
<keyword evidence="3 5" id="KW-1133">Transmembrane helix</keyword>
<keyword evidence="4 5" id="KW-0472">Membrane</keyword>
<comment type="caution">
    <text evidence="6">The sequence shown here is derived from an EMBL/GenBank/DDBJ whole genome shotgun (WGS) entry which is preliminary data.</text>
</comment>
<keyword evidence="1" id="KW-1003">Cell membrane</keyword>
<gene>
    <name evidence="6" type="ORF">KTQ36_00145</name>
</gene>
<proteinExistence type="predicted"/>
<reference evidence="6 7" key="1">
    <citation type="submission" date="2021-07" db="EMBL/GenBank/DDBJ databases">
        <title>The draft genome sequence of Sphingomicrobium sp. B8.</title>
        <authorList>
            <person name="Mu L."/>
        </authorList>
    </citation>
    <scope>NUCLEOTIDE SEQUENCE [LARGE SCALE GENOMIC DNA]</scope>
    <source>
        <strain evidence="6 7">B8</strain>
    </source>
</reference>
<dbReference type="InterPro" id="IPR019691">
    <property type="entry name" value="DUF2585"/>
</dbReference>
<evidence type="ECO:0000313" key="7">
    <source>
        <dbReference type="Proteomes" id="UP000698028"/>
    </source>
</evidence>
<evidence type="ECO:0000256" key="3">
    <source>
        <dbReference type="ARBA" id="ARBA00022989"/>
    </source>
</evidence>
<keyword evidence="2 5" id="KW-0812">Transmembrane</keyword>
<protein>
    <submittedName>
        <fullName evidence="6">DUF2585 family protein</fullName>
    </submittedName>
</protein>
<name>A0ABS6V3A3_9SPHN</name>
<organism evidence="6 7">
    <name type="scientific">Sphingomicrobium clamense</name>
    <dbReference type="NCBI Taxonomy" id="2851013"/>
    <lineage>
        <taxon>Bacteria</taxon>
        <taxon>Pseudomonadati</taxon>
        <taxon>Pseudomonadota</taxon>
        <taxon>Alphaproteobacteria</taxon>
        <taxon>Sphingomonadales</taxon>
        <taxon>Sphingomonadaceae</taxon>
        <taxon>Sphingomicrobium</taxon>
    </lineage>
</organism>
<evidence type="ECO:0000256" key="1">
    <source>
        <dbReference type="ARBA" id="ARBA00022475"/>
    </source>
</evidence>
<sequence length="193" mass="21312">MKKLAVPFPLVALAIAAVTALILLLMGQPAICTCGRVDLWAPGASGPTTSQMLADWYSPSHVIHGFLFYGLMHLVWRRASVEKRFIAALSLEGLWEIVENSPWVLERYRSVTIEVGYFGDSVLNSMSDLLMMAIGFFLARKLPLWASITFIVAAEVIVAIAIRNNLFFSSLMLIAPQQSVLEWQAGGPFPLPF</sequence>
<feature type="transmembrane region" description="Helical" evidence="5">
    <location>
        <begin position="144"/>
        <end position="162"/>
    </location>
</feature>
<dbReference type="Proteomes" id="UP000698028">
    <property type="component" value="Unassembled WGS sequence"/>
</dbReference>
<evidence type="ECO:0000256" key="2">
    <source>
        <dbReference type="ARBA" id="ARBA00022692"/>
    </source>
</evidence>
<dbReference type="EMBL" id="JAHVAH010000001">
    <property type="protein sequence ID" value="MBW0143707.1"/>
    <property type="molecule type" value="Genomic_DNA"/>
</dbReference>
<dbReference type="RefSeq" id="WP_218631777.1">
    <property type="nucleotide sequence ID" value="NZ_JAHVAH010000001.1"/>
</dbReference>
<dbReference type="Pfam" id="PF10755">
    <property type="entry name" value="DUF2585"/>
    <property type="match status" value="1"/>
</dbReference>
<evidence type="ECO:0000313" key="6">
    <source>
        <dbReference type="EMBL" id="MBW0143707.1"/>
    </source>
</evidence>
<evidence type="ECO:0000256" key="5">
    <source>
        <dbReference type="SAM" id="Phobius"/>
    </source>
</evidence>
<accession>A0ABS6V3A3</accession>
<evidence type="ECO:0000256" key="4">
    <source>
        <dbReference type="ARBA" id="ARBA00023136"/>
    </source>
</evidence>